<dbReference type="EMBL" id="UINC01000011">
    <property type="protein sequence ID" value="SUZ47350.1"/>
    <property type="molecule type" value="Genomic_DNA"/>
</dbReference>
<accession>A0A381MYD2</accession>
<dbReference type="Pfam" id="PF02615">
    <property type="entry name" value="Ldh_2"/>
    <property type="match status" value="1"/>
</dbReference>
<dbReference type="InterPro" id="IPR003767">
    <property type="entry name" value="Malate/L-lactate_DH-like"/>
</dbReference>
<evidence type="ECO:0000256" key="2">
    <source>
        <dbReference type="ARBA" id="ARBA00023002"/>
    </source>
</evidence>
<protein>
    <recommendedName>
        <fullName evidence="4">Malate dehydrogenase</fullName>
    </recommendedName>
</protein>
<reference evidence="3" key="1">
    <citation type="submission" date="2018-05" db="EMBL/GenBank/DDBJ databases">
        <authorList>
            <person name="Lanie J.A."/>
            <person name="Ng W.-L."/>
            <person name="Kazmierczak K.M."/>
            <person name="Andrzejewski T.M."/>
            <person name="Davidsen T.M."/>
            <person name="Wayne K.J."/>
            <person name="Tettelin H."/>
            <person name="Glass J.I."/>
            <person name="Rusch D."/>
            <person name="Podicherti R."/>
            <person name="Tsui H.-C.T."/>
            <person name="Winkler M.E."/>
        </authorList>
    </citation>
    <scope>NUCLEOTIDE SEQUENCE</scope>
</reference>
<dbReference type="InterPro" id="IPR043144">
    <property type="entry name" value="Mal/L-sulf/L-lact_DH-like_ah"/>
</dbReference>
<dbReference type="SUPFAM" id="SSF89733">
    <property type="entry name" value="L-sulfolactate dehydrogenase-like"/>
    <property type="match status" value="1"/>
</dbReference>
<evidence type="ECO:0008006" key="4">
    <source>
        <dbReference type="Google" id="ProtNLM"/>
    </source>
</evidence>
<gene>
    <name evidence="3" type="ORF">METZ01_LOCUS204</name>
</gene>
<organism evidence="3">
    <name type="scientific">marine metagenome</name>
    <dbReference type="NCBI Taxonomy" id="408172"/>
    <lineage>
        <taxon>unclassified sequences</taxon>
        <taxon>metagenomes</taxon>
        <taxon>ecological metagenomes</taxon>
    </lineage>
</organism>
<dbReference type="Gene3D" id="3.30.1370.60">
    <property type="entry name" value="Hypothetical oxidoreductase yiak, domain 2"/>
    <property type="match status" value="1"/>
</dbReference>
<proteinExistence type="inferred from homology"/>
<dbReference type="Gene3D" id="1.10.1530.10">
    <property type="match status" value="1"/>
</dbReference>
<name>A0A381MYD2_9ZZZZ</name>
<dbReference type="PANTHER" id="PTHR11091:SF0">
    <property type="entry name" value="MALATE DEHYDROGENASE"/>
    <property type="match status" value="1"/>
</dbReference>
<dbReference type="PANTHER" id="PTHR11091">
    <property type="entry name" value="OXIDOREDUCTASE-RELATED"/>
    <property type="match status" value="1"/>
</dbReference>
<dbReference type="InterPro" id="IPR036111">
    <property type="entry name" value="Mal/L-sulfo/L-lacto_DH-like_sf"/>
</dbReference>
<dbReference type="AlphaFoldDB" id="A0A381MYD2"/>
<keyword evidence="2" id="KW-0560">Oxidoreductase</keyword>
<comment type="similarity">
    <text evidence="1">Belongs to the LDH2/MDH2 oxidoreductase family.</text>
</comment>
<dbReference type="GO" id="GO:0016491">
    <property type="term" value="F:oxidoreductase activity"/>
    <property type="evidence" value="ECO:0007669"/>
    <property type="project" value="UniProtKB-KW"/>
</dbReference>
<evidence type="ECO:0000256" key="1">
    <source>
        <dbReference type="ARBA" id="ARBA00006056"/>
    </source>
</evidence>
<sequence length="362" mass="39403">MLKRFLVPEEDRVFVREESVRNATETIFLEMGQSERDAEQSTDVLIESDLRGCESHGVSNMLRLYIDQYGRGELNPTPNVTTLRESAVSATWNADQALGIQVGPRAMELAIEKASETGIGAVAIQNCGHVGMLAYYPMMAIAHDMIGFCMVSAGGGLQVPVFGSEPAFGTNPVAWAAPADKHAPFVFDVATTQVAANKLMLTRRIGSKLEPGWITKLDGEPIMESIESPDYGGFRMLPFGGTRENGGHKGYGFATIVDIMAGILSGNGPGFIAGGLHHSQFVMAIKIDAFVDVDGFKADLDKLLEKLSSMTPVKGHERVYYAGLIEAEETVLRKREGIPYHREVVDWFNGISDELKLGFSLP</sequence>
<dbReference type="InterPro" id="IPR043143">
    <property type="entry name" value="Mal/L-sulf/L-lact_DH-like_NADP"/>
</dbReference>
<evidence type="ECO:0000313" key="3">
    <source>
        <dbReference type="EMBL" id="SUZ47350.1"/>
    </source>
</evidence>